<protein>
    <submittedName>
        <fullName evidence="1">Glycosyltransferase</fullName>
    </submittedName>
</protein>
<dbReference type="AlphaFoldDB" id="M1V3A8"/>
<dbReference type="Gene3D" id="3.90.550.10">
    <property type="entry name" value="Spore Coat Polysaccharide Biosynthesis Protein SpsA, Chain A"/>
    <property type="match status" value="1"/>
</dbReference>
<accession>M1V3A8</accession>
<gene>
    <name evidence="1" type="primary">cps6G</name>
</gene>
<dbReference type="RefSeq" id="WP_024386406.1">
    <property type="nucleotide sequence ID" value="NZ_CEDB01000008.1"/>
</dbReference>
<organism evidence="1">
    <name type="scientific">Streptococcus suis</name>
    <dbReference type="NCBI Taxonomy" id="1307"/>
    <lineage>
        <taxon>Bacteria</taxon>
        <taxon>Bacillati</taxon>
        <taxon>Bacillota</taxon>
        <taxon>Bacilli</taxon>
        <taxon>Lactobacillales</taxon>
        <taxon>Streptococcaceae</taxon>
        <taxon>Streptococcus</taxon>
    </lineage>
</organism>
<dbReference type="PANTHER" id="PTHR22916:SF3">
    <property type="entry name" value="UDP-GLCNAC:BETAGAL BETA-1,3-N-ACETYLGLUCOSAMINYLTRANSFERASE-LIKE PROTEIN 1"/>
    <property type="match status" value="1"/>
</dbReference>
<dbReference type="SUPFAM" id="SSF53448">
    <property type="entry name" value="Nucleotide-diphospho-sugar transferases"/>
    <property type="match status" value="1"/>
</dbReference>
<reference evidence="1" key="1">
    <citation type="journal article" date="2013" name="Appl. Environ. Microbiol.">
        <title>Genetic analysis of capsular polysaccharide synthesis gene clusters from all serotypes of Streptococcus suis: potential mechanisms for generation of capsular variation.</title>
        <authorList>
            <person name="Okura M."/>
            <person name="Takamatsu D."/>
            <person name="Maruyama F."/>
            <person name="Nozawa T."/>
            <person name="Nakagawa I."/>
            <person name="Osaki M."/>
            <person name="Sekizaki T."/>
            <person name="Gottschalk M."/>
            <person name="Kumagai Y."/>
            <person name="Hamada S."/>
        </authorList>
    </citation>
    <scope>NUCLEOTIDE SEQUENCE</scope>
    <source>
        <strain evidence="1">2524</strain>
    </source>
</reference>
<sequence length="316" mass="36468">MKVGDSTIAIMMATYNGEDYLSQQIDSIISQTYKDWILFIHDDNSKDLTLEILSKYESKVENIYVIRDPEVIGGSSKKNFAAIHKWLTNNFDFNYFMFCDQDDVWLESKIEHSLKLIKESEELNMKPLLVHTDLKVVDEQLNVLGNSFFKYRALDSNITDINHLLIQNNITGCTMLWNKELNMLLNLHTSSVVMHDWWIALVASAFGKILFLNESTILYRQHGKNVVGATKVNTASFIFRRLLGNSRVREVLLKSFNQASSFLSVFGDRLTDKNQKIINAYISIPSKNKFQRVRLAIKYGFLKQGLIQIIGEFIFI</sequence>
<evidence type="ECO:0000313" key="1">
    <source>
        <dbReference type="EMBL" id="BAM94551.1"/>
    </source>
</evidence>
<dbReference type="CDD" id="cd04196">
    <property type="entry name" value="GT_2_like_d"/>
    <property type="match status" value="1"/>
</dbReference>
<dbReference type="InterPro" id="IPR001173">
    <property type="entry name" value="Glyco_trans_2-like"/>
</dbReference>
<dbReference type="Pfam" id="PF00535">
    <property type="entry name" value="Glycos_transf_2"/>
    <property type="match status" value="1"/>
</dbReference>
<dbReference type="GO" id="GO:0016758">
    <property type="term" value="F:hexosyltransferase activity"/>
    <property type="evidence" value="ECO:0007669"/>
    <property type="project" value="UniProtKB-ARBA"/>
</dbReference>
<dbReference type="InterPro" id="IPR029044">
    <property type="entry name" value="Nucleotide-diphossugar_trans"/>
</dbReference>
<name>M1V3A8_STRSU</name>
<keyword evidence="1" id="KW-0808">Transferase</keyword>
<dbReference type="PANTHER" id="PTHR22916">
    <property type="entry name" value="GLYCOSYLTRANSFERASE"/>
    <property type="match status" value="1"/>
</dbReference>
<dbReference type="EMBL" id="AB737818">
    <property type="protein sequence ID" value="BAM94551.1"/>
    <property type="molecule type" value="Genomic_DNA"/>
</dbReference>
<proteinExistence type="predicted"/>